<dbReference type="Proteomes" id="UP001590951">
    <property type="component" value="Unassembled WGS sequence"/>
</dbReference>
<gene>
    <name evidence="1" type="ORF">ABVK25_004815</name>
</gene>
<reference evidence="1 2" key="1">
    <citation type="submission" date="2024-09" db="EMBL/GenBank/DDBJ databases">
        <title>Rethinking Asexuality: The Enigmatic Case of Functional Sexual Genes in Lepraria (Stereocaulaceae).</title>
        <authorList>
            <person name="Doellman M."/>
            <person name="Sun Y."/>
            <person name="Barcenas-Pena A."/>
            <person name="Lumbsch H.T."/>
            <person name="Grewe F."/>
        </authorList>
    </citation>
    <scope>NUCLEOTIDE SEQUENCE [LARGE SCALE GENOMIC DNA]</scope>
    <source>
        <strain evidence="1 2">Grewe 0041</strain>
    </source>
</reference>
<evidence type="ECO:0000313" key="1">
    <source>
        <dbReference type="EMBL" id="KAL2054993.1"/>
    </source>
</evidence>
<keyword evidence="2" id="KW-1185">Reference proteome</keyword>
<proteinExistence type="predicted"/>
<comment type="caution">
    <text evidence="1">The sequence shown here is derived from an EMBL/GenBank/DDBJ whole genome shotgun (WGS) entry which is preliminary data.</text>
</comment>
<dbReference type="EMBL" id="JBHFEH010000013">
    <property type="protein sequence ID" value="KAL2054993.1"/>
    <property type="molecule type" value="Genomic_DNA"/>
</dbReference>
<organism evidence="1 2">
    <name type="scientific">Lepraria finkii</name>
    <dbReference type="NCBI Taxonomy" id="1340010"/>
    <lineage>
        <taxon>Eukaryota</taxon>
        <taxon>Fungi</taxon>
        <taxon>Dikarya</taxon>
        <taxon>Ascomycota</taxon>
        <taxon>Pezizomycotina</taxon>
        <taxon>Lecanoromycetes</taxon>
        <taxon>OSLEUM clade</taxon>
        <taxon>Lecanoromycetidae</taxon>
        <taxon>Lecanorales</taxon>
        <taxon>Lecanorineae</taxon>
        <taxon>Stereocaulaceae</taxon>
        <taxon>Lepraria</taxon>
    </lineage>
</organism>
<accession>A0ABR4BC37</accession>
<sequence>MLPRVSPSRNSIITPQLNGSLSTRVEESAYLETLVKQGGFQLMYINLTLYDMHDVTSPLESGDTALKTSFHTPNYRKAPIYDISLWGYTVDHKELSCLRVRVDSRFDRY</sequence>
<evidence type="ECO:0000313" key="2">
    <source>
        <dbReference type="Proteomes" id="UP001590951"/>
    </source>
</evidence>
<name>A0ABR4BC37_9LECA</name>
<protein>
    <submittedName>
        <fullName evidence="1">Uncharacterized protein</fullName>
    </submittedName>
</protein>